<dbReference type="EMBL" id="CAJJDM010000061">
    <property type="protein sequence ID" value="CAD8078811.1"/>
    <property type="molecule type" value="Genomic_DNA"/>
</dbReference>
<sequence length="542" mass="63996">MKKKADSLGKCLGMEFIKIVLPQIFQNSERSFSKCVKFCFRILNQLKQKKGVKLFAVKCLINLIQSEEVQLKMEDSIAYQHFEFCDQLALCELDIYYEFAQIVIQNCNLIVDTYLDDIMKSIAKRIDFGCRKIKSNETKYVNHTSIVFSCIKIIDIILSQPYTLKYTAQIEPTLNQILNYLLQPENLLFIDEIFDACSKFISYTKGLTEIIYIIYDNLPTIMEKEGKITIESVYRLFLQSTIHASEVVKSKPQWISIMLKFVYSELQKNDSIEDNIRISILIQIFYQYYNLDECCLLLTEQFYKILSLQLQQKEILPKTFISIFMPVIIDNSKLLNTHLRQIIINSSAYLNLTFGRALTVYNYKFYFIIIHFLILNSHLLYEEQHRQQIIEQLFNNFLNKYAAYIEKITFHQKIGTQNLSQQEKKIPSFDLEYQDNQLEIHLKEMSHYKKENQIEKQNLVDLESTRIMSQTQQTQIVQNILQYLKINYPAILSQLTQADNLLLNSILQIRDIDAQNQQSVRQIMNVKTLQRKSQNLKQYNVM</sequence>
<evidence type="ECO:0000313" key="1">
    <source>
        <dbReference type="EMBL" id="CAD8078811.1"/>
    </source>
</evidence>
<accession>A0A8S1MK05</accession>
<comment type="caution">
    <text evidence="1">The sequence shown here is derived from an EMBL/GenBank/DDBJ whole genome shotgun (WGS) entry which is preliminary data.</text>
</comment>
<dbReference type="AlphaFoldDB" id="A0A8S1MK05"/>
<protein>
    <submittedName>
        <fullName evidence="1">Uncharacterized protein</fullName>
    </submittedName>
</protein>
<dbReference type="Proteomes" id="UP000688137">
    <property type="component" value="Unassembled WGS sequence"/>
</dbReference>
<keyword evidence="2" id="KW-1185">Reference proteome</keyword>
<proteinExistence type="predicted"/>
<reference evidence="1" key="1">
    <citation type="submission" date="2021-01" db="EMBL/GenBank/DDBJ databases">
        <authorList>
            <consortium name="Genoscope - CEA"/>
            <person name="William W."/>
        </authorList>
    </citation>
    <scope>NUCLEOTIDE SEQUENCE</scope>
</reference>
<name>A0A8S1MK05_PARPR</name>
<gene>
    <name evidence="1" type="ORF">PPRIM_AZ9-3.1.T0600262</name>
</gene>
<evidence type="ECO:0000313" key="2">
    <source>
        <dbReference type="Proteomes" id="UP000688137"/>
    </source>
</evidence>
<organism evidence="1 2">
    <name type="scientific">Paramecium primaurelia</name>
    <dbReference type="NCBI Taxonomy" id="5886"/>
    <lineage>
        <taxon>Eukaryota</taxon>
        <taxon>Sar</taxon>
        <taxon>Alveolata</taxon>
        <taxon>Ciliophora</taxon>
        <taxon>Intramacronucleata</taxon>
        <taxon>Oligohymenophorea</taxon>
        <taxon>Peniculida</taxon>
        <taxon>Parameciidae</taxon>
        <taxon>Paramecium</taxon>
    </lineage>
</organism>